<accession>A0A8I2YC25</accession>
<reference evidence="2" key="1">
    <citation type="submission" date="2021-03" db="EMBL/GenBank/DDBJ databases">
        <title>Evolutionary innovations through gain and loss of genes in the ectomycorrhizal Boletales.</title>
        <authorList>
            <person name="Wu G."/>
            <person name="Miyauchi S."/>
            <person name="Morin E."/>
            <person name="Yang Z.-L."/>
            <person name="Xu J."/>
            <person name="Martin F.M."/>
        </authorList>
    </citation>
    <scope>NUCLEOTIDE SEQUENCE</scope>
    <source>
        <strain evidence="2">BR01</strain>
    </source>
</reference>
<name>A0A8I2YC25_9AGAM</name>
<dbReference type="EMBL" id="JAGFBS010000103">
    <property type="protein sequence ID" value="KAG6369148.1"/>
    <property type="molecule type" value="Genomic_DNA"/>
</dbReference>
<organism evidence="2 3">
    <name type="scientific">Boletus reticuloceps</name>
    <dbReference type="NCBI Taxonomy" id="495285"/>
    <lineage>
        <taxon>Eukaryota</taxon>
        <taxon>Fungi</taxon>
        <taxon>Dikarya</taxon>
        <taxon>Basidiomycota</taxon>
        <taxon>Agaricomycotina</taxon>
        <taxon>Agaricomycetes</taxon>
        <taxon>Agaricomycetidae</taxon>
        <taxon>Boletales</taxon>
        <taxon>Boletineae</taxon>
        <taxon>Boletaceae</taxon>
        <taxon>Boletoideae</taxon>
        <taxon>Boletus</taxon>
    </lineage>
</organism>
<protein>
    <submittedName>
        <fullName evidence="2">Uncharacterized protein</fullName>
    </submittedName>
</protein>
<evidence type="ECO:0000313" key="3">
    <source>
        <dbReference type="Proteomes" id="UP000683000"/>
    </source>
</evidence>
<feature type="region of interest" description="Disordered" evidence="1">
    <location>
        <begin position="75"/>
        <end position="100"/>
    </location>
</feature>
<feature type="region of interest" description="Disordered" evidence="1">
    <location>
        <begin position="161"/>
        <end position="201"/>
    </location>
</feature>
<dbReference type="AlphaFoldDB" id="A0A8I2YC25"/>
<proteinExistence type="predicted"/>
<evidence type="ECO:0000313" key="2">
    <source>
        <dbReference type="EMBL" id="KAG6369148.1"/>
    </source>
</evidence>
<dbReference type="OrthoDB" id="2670408at2759"/>
<gene>
    <name evidence="2" type="ORF">JVT61DRAFT_1407</name>
</gene>
<comment type="caution">
    <text evidence="2">The sequence shown here is derived from an EMBL/GenBank/DDBJ whole genome shotgun (WGS) entry which is preliminary data.</text>
</comment>
<evidence type="ECO:0000256" key="1">
    <source>
        <dbReference type="SAM" id="MobiDB-lite"/>
    </source>
</evidence>
<dbReference type="Proteomes" id="UP000683000">
    <property type="component" value="Unassembled WGS sequence"/>
</dbReference>
<feature type="compositionally biased region" description="Polar residues" evidence="1">
    <location>
        <begin position="185"/>
        <end position="197"/>
    </location>
</feature>
<sequence>MFYVNFDTNITEKYHVIFENWPQFRTSGSITSRNELHVLYHAFESDATHFRHLTDSEYEEWARKWASNTLNELSEHSNSQGLSNTGLTSQSNGRLPSIASGSSAAPAINLVTSVPASESVLTTTPDTIQHAPNPAAQPSQVVFSATGDSLSVVKWIWKQRSDKGKKWGPRQKNPASTPQVPAPTQPTSHTATSSATNEGAPRASTRMVHWWHWFLYFLTIHDSEATNFDVFTC</sequence>
<keyword evidence="3" id="KW-1185">Reference proteome</keyword>
<feature type="compositionally biased region" description="Polar residues" evidence="1">
    <location>
        <begin position="75"/>
        <end position="94"/>
    </location>
</feature>